<dbReference type="KEGG" id="nae:BHE16_11145"/>
<proteinExistence type="predicted"/>
<keyword evidence="1" id="KW-1133">Transmembrane helix</keyword>
<evidence type="ECO:0000256" key="1">
    <source>
        <dbReference type="SAM" id="Phobius"/>
    </source>
</evidence>
<name>A0A1L2ZPT7_9MICC</name>
<evidence type="ECO:0000313" key="3">
    <source>
        <dbReference type="Proteomes" id="UP000183530"/>
    </source>
</evidence>
<dbReference type="EMBL" id="CP018135">
    <property type="protein sequence ID" value="APF41445.1"/>
    <property type="molecule type" value="Genomic_DNA"/>
</dbReference>
<keyword evidence="1" id="KW-0472">Membrane</keyword>
<dbReference type="Proteomes" id="UP000183530">
    <property type="component" value="Chromosome"/>
</dbReference>
<organism evidence="2 3">
    <name type="scientific">Neomicrococcus aestuarii</name>
    <dbReference type="NCBI Taxonomy" id="556325"/>
    <lineage>
        <taxon>Bacteria</taxon>
        <taxon>Bacillati</taxon>
        <taxon>Actinomycetota</taxon>
        <taxon>Actinomycetes</taxon>
        <taxon>Micrococcales</taxon>
        <taxon>Micrococcaceae</taxon>
        <taxon>Neomicrococcus</taxon>
    </lineage>
</organism>
<dbReference type="AlphaFoldDB" id="A0A1L2ZPT7"/>
<protein>
    <submittedName>
        <fullName evidence="2">Uncharacterized protein</fullName>
    </submittedName>
</protein>
<keyword evidence="3" id="KW-1185">Reference proteome</keyword>
<reference evidence="2 3" key="1">
    <citation type="submission" date="2016-11" db="EMBL/GenBank/DDBJ databases">
        <title>Genome sequencing of Zhihengliuella aestuarii B18 antagonistic to Plasmodiophora brassicae.</title>
        <authorList>
            <person name="Luo Y."/>
        </authorList>
    </citation>
    <scope>NUCLEOTIDE SEQUENCE [LARGE SCALE GENOMIC DNA]</scope>
    <source>
        <strain evidence="2 3">B18</strain>
    </source>
</reference>
<gene>
    <name evidence="2" type="ORF">BHE16_11145</name>
</gene>
<sequence length="80" mass="9130">MKASACVLGTPVHSRMLCCFGIAMTGKSLGLLKIWAGFLVTWQLRQGTRFMKRTWAMLMWLSLMPAGIYLARQSRMKGWF</sequence>
<feature type="transmembrane region" description="Helical" evidence="1">
    <location>
        <begin position="24"/>
        <end position="42"/>
    </location>
</feature>
<feature type="transmembrane region" description="Helical" evidence="1">
    <location>
        <begin position="54"/>
        <end position="71"/>
    </location>
</feature>
<accession>A0A1L2ZPT7</accession>
<evidence type="ECO:0000313" key="2">
    <source>
        <dbReference type="EMBL" id="APF41445.1"/>
    </source>
</evidence>
<keyword evidence="1" id="KW-0812">Transmembrane</keyword>